<comment type="similarity">
    <text evidence="1 2">Belongs to the short-chain dehydrogenases/reductases (SDR) family.</text>
</comment>
<dbReference type="PANTHER" id="PTHR42879:SF2">
    <property type="entry name" value="3-OXOACYL-[ACYL-CARRIER-PROTEIN] REDUCTASE FABG"/>
    <property type="match status" value="1"/>
</dbReference>
<proteinExistence type="inferred from homology"/>
<comment type="caution">
    <text evidence="4">The sequence shown here is derived from an EMBL/GenBank/DDBJ whole genome shotgun (WGS) entry which is preliminary data.</text>
</comment>
<dbReference type="SUPFAM" id="SSF51735">
    <property type="entry name" value="NAD(P)-binding Rossmann-fold domains"/>
    <property type="match status" value="1"/>
</dbReference>
<evidence type="ECO:0000256" key="1">
    <source>
        <dbReference type="ARBA" id="ARBA00006484"/>
    </source>
</evidence>
<dbReference type="PANTHER" id="PTHR42879">
    <property type="entry name" value="3-OXOACYL-(ACYL-CARRIER-PROTEIN) REDUCTASE"/>
    <property type="match status" value="1"/>
</dbReference>
<dbReference type="SMART" id="SM00822">
    <property type="entry name" value="PKS_KR"/>
    <property type="match status" value="1"/>
</dbReference>
<dbReference type="InterPro" id="IPR057326">
    <property type="entry name" value="KR_dom"/>
</dbReference>
<dbReference type="FunFam" id="3.40.50.720:FF:000084">
    <property type="entry name" value="Short-chain dehydrogenase reductase"/>
    <property type="match status" value="1"/>
</dbReference>
<protein>
    <submittedName>
        <fullName evidence="4">SDR family oxidoreductase</fullName>
    </submittedName>
</protein>
<dbReference type="InterPro" id="IPR050259">
    <property type="entry name" value="SDR"/>
</dbReference>
<accession>A0A437QYF4</accession>
<dbReference type="EMBL" id="SADE01000001">
    <property type="protein sequence ID" value="RVU39456.1"/>
    <property type="molecule type" value="Genomic_DNA"/>
</dbReference>
<organism evidence="4 5">
    <name type="scientific">Hwanghaeella grinnelliae</name>
    <dbReference type="NCBI Taxonomy" id="2500179"/>
    <lineage>
        <taxon>Bacteria</taxon>
        <taxon>Pseudomonadati</taxon>
        <taxon>Pseudomonadota</taxon>
        <taxon>Alphaproteobacteria</taxon>
        <taxon>Rhodospirillales</taxon>
        <taxon>Rhodospirillaceae</taxon>
        <taxon>Hwanghaeella</taxon>
    </lineage>
</organism>
<dbReference type="PRINTS" id="PR00080">
    <property type="entry name" value="SDRFAMILY"/>
</dbReference>
<gene>
    <name evidence="4" type="ORF">EOI86_09550</name>
</gene>
<dbReference type="PROSITE" id="PS00061">
    <property type="entry name" value="ADH_SHORT"/>
    <property type="match status" value="1"/>
</dbReference>
<evidence type="ECO:0000313" key="4">
    <source>
        <dbReference type="EMBL" id="RVU39456.1"/>
    </source>
</evidence>
<evidence type="ECO:0000256" key="2">
    <source>
        <dbReference type="RuleBase" id="RU000363"/>
    </source>
</evidence>
<dbReference type="Gene3D" id="3.40.50.720">
    <property type="entry name" value="NAD(P)-binding Rossmann-like Domain"/>
    <property type="match status" value="1"/>
</dbReference>
<dbReference type="InterPro" id="IPR036291">
    <property type="entry name" value="NAD(P)-bd_dom_sf"/>
</dbReference>
<dbReference type="GO" id="GO:0032787">
    <property type="term" value="P:monocarboxylic acid metabolic process"/>
    <property type="evidence" value="ECO:0007669"/>
    <property type="project" value="UniProtKB-ARBA"/>
</dbReference>
<sequence length="256" mass="26142">MSTLEGQIAIVTGAGTGIGAAIAERLSTDGATLALVGRREAPLKELADRLNNAHAFTADVTDELSVTSMVAKVTQELGAPGILVNNAGAAESAPFDRTSLDMWNSMLAVNLTGAFLCARSVLPAMKKAGTGRIVTVASTAGLKGYDYVAAYCAAKHGAIGMTRALAGEVARKGITVNAVCPGFTETPMLEESIANIVEKTGMDEDAARKTLTATNPQGRLVDPAEVADAVAWLCRAESASMTGQAIAVAGGEVMTG</sequence>
<evidence type="ECO:0000313" key="5">
    <source>
        <dbReference type="Proteomes" id="UP000287447"/>
    </source>
</evidence>
<dbReference type="InterPro" id="IPR020904">
    <property type="entry name" value="Sc_DH/Rdtase_CS"/>
</dbReference>
<dbReference type="RefSeq" id="WP_127764827.1">
    <property type="nucleotide sequence ID" value="NZ_SADE01000001.1"/>
</dbReference>
<evidence type="ECO:0000259" key="3">
    <source>
        <dbReference type="SMART" id="SM00822"/>
    </source>
</evidence>
<dbReference type="PRINTS" id="PR00081">
    <property type="entry name" value="GDHRDH"/>
</dbReference>
<dbReference type="AlphaFoldDB" id="A0A437QYF4"/>
<dbReference type="CDD" id="cd05233">
    <property type="entry name" value="SDR_c"/>
    <property type="match status" value="1"/>
</dbReference>
<dbReference type="OrthoDB" id="7375193at2"/>
<dbReference type="InterPro" id="IPR002347">
    <property type="entry name" value="SDR_fam"/>
</dbReference>
<dbReference type="Pfam" id="PF00106">
    <property type="entry name" value="adh_short"/>
    <property type="match status" value="1"/>
</dbReference>
<keyword evidence="5" id="KW-1185">Reference proteome</keyword>
<reference evidence="5" key="1">
    <citation type="submission" date="2019-01" db="EMBL/GenBank/DDBJ databases">
        <title>Gri0909 isolated from a small marine red alga.</title>
        <authorList>
            <person name="Kim J."/>
            <person name="Jeong S.E."/>
            <person name="Jeon C.O."/>
        </authorList>
    </citation>
    <scope>NUCLEOTIDE SEQUENCE [LARGE SCALE GENOMIC DNA]</scope>
    <source>
        <strain evidence="5">Gri0909</strain>
    </source>
</reference>
<dbReference type="Proteomes" id="UP000287447">
    <property type="component" value="Unassembled WGS sequence"/>
</dbReference>
<feature type="domain" description="Ketoreductase" evidence="3">
    <location>
        <begin position="7"/>
        <end position="170"/>
    </location>
</feature>
<name>A0A437QYF4_9PROT</name>